<gene>
    <name evidence="1" type="ORF">FQN60_003590</name>
</gene>
<accession>A0A5J5CW38</accession>
<sequence>MLLMFYLLAVQQEDEERKTGWFLKRGGGLQGFCSVSWNLLTPLASARRLGGKGGGGRQDKRKKSEETENHRILYNFMPLQLINLTEPECAHFAGKNGCVSVIKEECDMRKHFSHFHTMVDKGESLELVLVQVLNHFVIGRGQHRRVACEKAVKVLGFPSTLLRREEERQKERASDGKPQHREFLPVHVAEEAVVPDVSLSLRTTAQSFCWMFRHQLDSDRKKRRGELLYVPPFFLPCVMVHSSNVHRSEQHISPPQALLGLLIHHLSPSNC</sequence>
<protein>
    <submittedName>
        <fullName evidence="1">Uncharacterized protein</fullName>
    </submittedName>
</protein>
<dbReference type="AlphaFoldDB" id="A0A5J5CW38"/>
<comment type="caution">
    <text evidence="1">The sequence shown here is derived from an EMBL/GenBank/DDBJ whole genome shotgun (WGS) entry which is preliminary data.</text>
</comment>
<evidence type="ECO:0000313" key="2">
    <source>
        <dbReference type="Proteomes" id="UP000327493"/>
    </source>
</evidence>
<organism evidence="1 2">
    <name type="scientific">Etheostoma spectabile</name>
    <name type="common">orangethroat darter</name>
    <dbReference type="NCBI Taxonomy" id="54343"/>
    <lineage>
        <taxon>Eukaryota</taxon>
        <taxon>Metazoa</taxon>
        <taxon>Chordata</taxon>
        <taxon>Craniata</taxon>
        <taxon>Vertebrata</taxon>
        <taxon>Euteleostomi</taxon>
        <taxon>Actinopterygii</taxon>
        <taxon>Neopterygii</taxon>
        <taxon>Teleostei</taxon>
        <taxon>Neoteleostei</taxon>
        <taxon>Acanthomorphata</taxon>
        <taxon>Eupercaria</taxon>
        <taxon>Perciformes</taxon>
        <taxon>Percoidei</taxon>
        <taxon>Percidae</taxon>
        <taxon>Etheostomatinae</taxon>
        <taxon>Etheostoma</taxon>
    </lineage>
</organism>
<dbReference type="Proteomes" id="UP000327493">
    <property type="component" value="Chromosome 15"/>
</dbReference>
<reference evidence="1 2" key="1">
    <citation type="submission" date="2019-08" db="EMBL/GenBank/DDBJ databases">
        <title>A chromosome-level genome assembly, high-density linkage maps, and genome scans reveal the genomic architecture of hybrid incompatibilities underlying speciation via character displacement in darters (Percidae: Etheostominae).</title>
        <authorList>
            <person name="Moran R.L."/>
            <person name="Catchen J.M."/>
            <person name="Fuller R.C."/>
        </authorList>
    </citation>
    <scope>NUCLEOTIDE SEQUENCE [LARGE SCALE GENOMIC DNA]</scope>
    <source>
        <strain evidence="1">EspeVRDwgs_2016</strain>
        <tissue evidence="1">Muscle</tissue>
    </source>
</reference>
<dbReference type="EMBL" id="VOFY01000015">
    <property type="protein sequence ID" value="KAA8584896.1"/>
    <property type="molecule type" value="Genomic_DNA"/>
</dbReference>
<keyword evidence="2" id="KW-1185">Reference proteome</keyword>
<name>A0A5J5CW38_9PERO</name>
<proteinExistence type="predicted"/>
<evidence type="ECO:0000313" key="1">
    <source>
        <dbReference type="EMBL" id="KAA8584896.1"/>
    </source>
</evidence>